<organism evidence="7 8">
    <name type="scientific">Oldenlandia corymbosa var. corymbosa</name>
    <dbReference type="NCBI Taxonomy" id="529605"/>
    <lineage>
        <taxon>Eukaryota</taxon>
        <taxon>Viridiplantae</taxon>
        <taxon>Streptophyta</taxon>
        <taxon>Embryophyta</taxon>
        <taxon>Tracheophyta</taxon>
        <taxon>Spermatophyta</taxon>
        <taxon>Magnoliopsida</taxon>
        <taxon>eudicotyledons</taxon>
        <taxon>Gunneridae</taxon>
        <taxon>Pentapetalae</taxon>
        <taxon>asterids</taxon>
        <taxon>lamiids</taxon>
        <taxon>Gentianales</taxon>
        <taxon>Rubiaceae</taxon>
        <taxon>Rubioideae</taxon>
        <taxon>Spermacoceae</taxon>
        <taxon>Hedyotis-Oldenlandia complex</taxon>
        <taxon>Oldenlandia</taxon>
    </lineage>
</organism>
<dbReference type="Proteomes" id="UP001161247">
    <property type="component" value="Chromosome 9"/>
</dbReference>
<protein>
    <submittedName>
        <fullName evidence="7">OLC1v1020589C1</fullName>
    </submittedName>
</protein>
<reference evidence="7" key="1">
    <citation type="submission" date="2023-03" db="EMBL/GenBank/DDBJ databases">
        <authorList>
            <person name="Julca I."/>
        </authorList>
    </citation>
    <scope>NUCLEOTIDE SEQUENCE</scope>
</reference>
<dbReference type="PANTHER" id="PTHR45868:SF63">
    <property type="entry name" value="HMA DOMAIN-CONTAINING PROTEIN"/>
    <property type="match status" value="1"/>
</dbReference>
<evidence type="ECO:0000313" key="8">
    <source>
        <dbReference type="Proteomes" id="UP001161247"/>
    </source>
</evidence>
<dbReference type="GO" id="GO:0046872">
    <property type="term" value="F:metal ion binding"/>
    <property type="evidence" value="ECO:0007669"/>
    <property type="project" value="UniProtKB-KW"/>
</dbReference>
<accession>A0AAV1EGT4</accession>
<proteinExistence type="inferred from homology"/>
<keyword evidence="3" id="KW-0479">Metal-binding</keyword>
<evidence type="ECO:0000256" key="5">
    <source>
        <dbReference type="ARBA" id="ARBA00024045"/>
    </source>
</evidence>
<dbReference type="GO" id="GO:0009626">
    <property type="term" value="P:plant-type hypersensitive response"/>
    <property type="evidence" value="ECO:0007669"/>
    <property type="project" value="UniProtKB-KW"/>
</dbReference>
<gene>
    <name evidence="7" type="ORF">OLC1_LOCUS24718</name>
</gene>
<evidence type="ECO:0000256" key="2">
    <source>
        <dbReference type="ARBA" id="ARBA00022481"/>
    </source>
</evidence>
<evidence type="ECO:0000256" key="1">
    <source>
        <dbReference type="ARBA" id="ARBA00004170"/>
    </source>
</evidence>
<dbReference type="PANTHER" id="PTHR45868">
    <property type="entry name" value="HEAVY METAL-ASSOCIATED ISOPRENYLATED PLANT PROTEIN 33-RELATED"/>
    <property type="match status" value="1"/>
</dbReference>
<evidence type="ECO:0000259" key="6">
    <source>
        <dbReference type="Pfam" id="PF00403"/>
    </source>
</evidence>
<dbReference type="Gene3D" id="3.30.70.100">
    <property type="match status" value="1"/>
</dbReference>
<dbReference type="EMBL" id="OX459126">
    <property type="protein sequence ID" value="CAI9118955.1"/>
    <property type="molecule type" value="Genomic_DNA"/>
</dbReference>
<name>A0AAV1EGT4_OLDCO</name>
<dbReference type="InterPro" id="IPR036163">
    <property type="entry name" value="HMA_dom_sf"/>
</dbReference>
<dbReference type="InterPro" id="IPR006121">
    <property type="entry name" value="HMA_dom"/>
</dbReference>
<dbReference type="SUPFAM" id="SSF55008">
    <property type="entry name" value="HMA, heavy metal-associated domain"/>
    <property type="match status" value="1"/>
</dbReference>
<keyword evidence="4" id="KW-0449">Lipoprotein</keyword>
<dbReference type="GO" id="GO:0016020">
    <property type="term" value="C:membrane"/>
    <property type="evidence" value="ECO:0007669"/>
    <property type="project" value="UniProtKB-SubCell"/>
</dbReference>
<comment type="subcellular location">
    <subcellularLocation>
        <location evidence="1">Membrane</location>
        <topology evidence="1">Peripheral membrane protein</topology>
    </subcellularLocation>
</comment>
<evidence type="ECO:0000256" key="4">
    <source>
        <dbReference type="ARBA" id="ARBA00023289"/>
    </source>
</evidence>
<keyword evidence="2" id="KW-0488">Methylation</keyword>
<sequence length="193" mass="21891">MEQSPQVHQPRYADASWTMEVDCSCPECKQRIIESIVSIVGVYDIDFNGTQGIVKISGEVDPNMLIRTVRRCDRHAKILGVRITHPEYVNRNNNIRRRANCNDHNHNHNQYPAVEYGQCNGSALALEGGGCGSGYGYNSNYHPSIYPAVSDRLAAELHGRPYGGSGGFYRQSYPQMDYYYDRMRAEESWCTIM</sequence>
<keyword evidence="4" id="KW-0636">Prenylation</keyword>
<evidence type="ECO:0000256" key="3">
    <source>
        <dbReference type="ARBA" id="ARBA00022723"/>
    </source>
</evidence>
<keyword evidence="8" id="KW-1185">Reference proteome</keyword>
<comment type="similarity">
    <text evidence="5">Belongs to the HIPP family.</text>
</comment>
<dbReference type="Pfam" id="PF00403">
    <property type="entry name" value="HMA"/>
    <property type="match status" value="1"/>
</dbReference>
<evidence type="ECO:0000313" key="7">
    <source>
        <dbReference type="EMBL" id="CAI9118955.1"/>
    </source>
</evidence>
<feature type="domain" description="HMA" evidence="6">
    <location>
        <begin position="23"/>
        <end position="73"/>
    </location>
</feature>
<dbReference type="AlphaFoldDB" id="A0AAV1EGT4"/>